<sequence length="320" mass="35635">MRYNRLGKTDLKISHLGFGASAVGGMFEKTDKNEAIKTIHTAFDRGINYFDTSPAYGRQSSTFGAATSEIVLGEGLKSLKRDDFIISTKAGKTASLPPIFNFSYNSIIKSVESSLKRLNTDYIDIVFLHDIEYGQGQYLKLALTEGLDALKDLKKQGKIKFIGASCYPIEVLDHVISNYDLDVILVHNHYTLINDLLLKLLPKIKAKDVGLVNASPFASGLLTHKGPPDWYPVNVKELAVIKKTIAYCKDANIPIEKIALQFALQNTEINTTLFSCSNQNILNQNLDWSQEPINLSVIEKTLVYLESIKNTDFDFGGFNK</sequence>
<dbReference type="EMBL" id="JBHMEZ010000029">
    <property type="protein sequence ID" value="MFB9054656.1"/>
    <property type="molecule type" value="Genomic_DNA"/>
</dbReference>
<organism evidence="2 3">
    <name type="scientific">Formosa undariae</name>
    <dbReference type="NCBI Taxonomy" id="1325436"/>
    <lineage>
        <taxon>Bacteria</taxon>
        <taxon>Pseudomonadati</taxon>
        <taxon>Bacteroidota</taxon>
        <taxon>Flavobacteriia</taxon>
        <taxon>Flavobacteriales</taxon>
        <taxon>Flavobacteriaceae</taxon>
        <taxon>Formosa</taxon>
    </lineage>
</organism>
<dbReference type="InterPro" id="IPR023210">
    <property type="entry name" value="NADP_OxRdtase_dom"/>
</dbReference>
<accession>A0ABV5F5E2</accession>
<dbReference type="PANTHER" id="PTHR42686:SF1">
    <property type="entry name" value="GH17980P-RELATED"/>
    <property type="match status" value="1"/>
</dbReference>
<evidence type="ECO:0000313" key="2">
    <source>
        <dbReference type="EMBL" id="MFB9054656.1"/>
    </source>
</evidence>
<dbReference type="InterPro" id="IPR036812">
    <property type="entry name" value="NAD(P)_OxRdtase_dom_sf"/>
</dbReference>
<dbReference type="PANTHER" id="PTHR42686">
    <property type="entry name" value="GH17980P-RELATED"/>
    <property type="match status" value="1"/>
</dbReference>
<name>A0ABV5F5E2_9FLAO</name>
<dbReference type="Proteomes" id="UP001589605">
    <property type="component" value="Unassembled WGS sequence"/>
</dbReference>
<keyword evidence="3" id="KW-1185">Reference proteome</keyword>
<gene>
    <name evidence="2" type="ORF">ACFFVB_16325</name>
</gene>
<dbReference type="Pfam" id="PF00248">
    <property type="entry name" value="Aldo_ket_red"/>
    <property type="match status" value="1"/>
</dbReference>
<dbReference type="InterPro" id="IPR020471">
    <property type="entry name" value="AKR"/>
</dbReference>
<proteinExistence type="predicted"/>
<comment type="caution">
    <text evidence="2">The sequence shown here is derived from an EMBL/GenBank/DDBJ whole genome shotgun (WGS) entry which is preliminary data.</text>
</comment>
<evidence type="ECO:0000259" key="1">
    <source>
        <dbReference type="Pfam" id="PF00248"/>
    </source>
</evidence>
<dbReference type="Gene3D" id="3.20.20.100">
    <property type="entry name" value="NADP-dependent oxidoreductase domain"/>
    <property type="match status" value="1"/>
</dbReference>
<dbReference type="SUPFAM" id="SSF51430">
    <property type="entry name" value="NAD(P)-linked oxidoreductase"/>
    <property type="match status" value="1"/>
</dbReference>
<feature type="domain" description="NADP-dependent oxidoreductase" evidence="1">
    <location>
        <begin position="16"/>
        <end position="294"/>
    </location>
</feature>
<dbReference type="RefSeq" id="WP_382384296.1">
    <property type="nucleotide sequence ID" value="NZ_JBHMEZ010000029.1"/>
</dbReference>
<evidence type="ECO:0000313" key="3">
    <source>
        <dbReference type="Proteomes" id="UP001589605"/>
    </source>
</evidence>
<protein>
    <submittedName>
        <fullName evidence="2">Aldo/keto reductase</fullName>
    </submittedName>
</protein>
<reference evidence="2 3" key="1">
    <citation type="submission" date="2024-09" db="EMBL/GenBank/DDBJ databases">
        <authorList>
            <person name="Sun Q."/>
            <person name="Mori K."/>
        </authorList>
    </citation>
    <scope>NUCLEOTIDE SEQUENCE [LARGE SCALE GENOMIC DNA]</scope>
    <source>
        <strain evidence="2 3">CECT 8286</strain>
    </source>
</reference>